<dbReference type="EMBL" id="ML976999">
    <property type="protein sequence ID" value="KAF1954369.1"/>
    <property type="molecule type" value="Genomic_DNA"/>
</dbReference>
<keyword evidence="2" id="KW-1185">Reference proteome</keyword>
<dbReference type="AlphaFoldDB" id="A0A6A5TRN1"/>
<protein>
    <submittedName>
        <fullName evidence="1">Uncharacterized protein</fullName>
    </submittedName>
</protein>
<reference evidence="1" key="1">
    <citation type="journal article" date="2020" name="Stud. Mycol.">
        <title>101 Dothideomycetes genomes: a test case for predicting lifestyles and emergence of pathogens.</title>
        <authorList>
            <person name="Haridas S."/>
            <person name="Albert R."/>
            <person name="Binder M."/>
            <person name="Bloem J."/>
            <person name="Labutti K."/>
            <person name="Salamov A."/>
            <person name="Andreopoulos B."/>
            <person name="Baker S."/>
            <person name="Barry K."/>
            <person name="Bills G."/>
            <person name="Bluhm B."/>
            <person name="Cannon C."/>
            <person name="Castanera R."/>
            <person name="Culley D."/>
            <person name="Daum C."/>
            <person name="Ezra D."/>
            <person name="Gonzalez J."/>
            <person name="Henrissat B."/>
            <person name="Kuo A."/>
            <person name="Liang C."/>
            <person name="Lipzen A."/>
            <person name="Lutzoni F."/>
            <person name="Magnuson J."/>
            <person name="Mondo S."/>
            <person name="Nolan M."/>
            <person name="Ohm R."/>
            <person name="Pangilinan J."/>
            <person name="Park H.-J."/>
            <person name="Ramirez L."/>
            <person name="Alfaro M."/>
            <person name="Sun H."/>
            <person name="Tritt A."/>
            <person name="Yoshinaga Y."/>
            <person name="Zwiers L.-H."/>
            <person name="Turgeon B."/>
            <person name="Goodwin S."/>
            <person name="Spatafora J."/>
            <person name="Crous P."/>
            <person name="Grigoriev I."/>
        </authorList>
    </citation>
    <scope>NUCLEOTIDE SEQUENCE</scope>
    <source>
        <strain evidence="1">CBS 675.92</strain>
    </source>
</reference>
<sequence length="237" mass="27746">MPTENHHLNQPSWAQPRLNVHRCVELHNEILRIGWQGLGHDSQDFNPPNWFQTHGEKAEAVREHLSTDLIKFLEQAGGPLDWSFHWYVYGLADPESMFFWEEILHWKSERKHRFLTLYLANDITSHQVGVVFDQQTNTAIMCTDVEDTSVVTNGRLKWWPLETVLEAWLDMIKKGKVKATKQGETDLERFEPWVLVPYTETGLEETIQTFNKLVQAIESHISRLVNNQAEYKRLIEA</sequence>
<organism evidence="1 2">
    <name type="scientific">Byssothecium circinans</name>
    <dbReference type="NCBI Taxonomy" id="147558"/>
    <lineage>
        <taxon>Eukaryota</taxon>
        <taxon>Fungi</taxon>
        <taxon>Dikarya</taxon>
        <taxon>Ascomycota</taxon>
        <taxon>Pezizomycotina</taxon>
        <taxon>Dothideomycetes</taxon>
        <taxon>Pleosporomycetidae</taxon>
        <taxon>Pleosporales</taxon>
        <taxon>Massarineae</taxon>
        <taxon>Massarinaceae</taxon>
        <taxon>Byssothecium</taxon>
    </lineage>
</organism>
<gene>
    <name evidence="1" type="ORF">CC80DRAFT_493852</name>
</gene>
<evidence type="ECO:0000313" key="2">
    <source>
        <dbReference type="Proteomes" id="UP000800035"/>
    </source>
</evidence>
<proteinExistence type="predicted"/>
<evidence type="ECO:0000313" key="1">
    <source>
        <dbReference type="EMBL" id="KAF1954369.1"/>
    </source>
</evidence>
<accession>A0A6A5TRN1</accession>
<dbReference type="OrthoDB" id="3029470at2759"/>
<name>A0A6A5TRN1_9PLEO</name>
<dbReference type="Proteomes" id="UP000800035">
    <property type="component" value="Unassembled WGS sequence"/>
</dbReference>